<dbReference type="RefSeq" id="WP_129189638.1">
    <property type="nucleotide sequence ID" value="NZ_CP035493.1"/>
</dbReference>
<dbReference type="PROSITE" id="PS50850">
    <property type="entry name" value="MFS"/>
    <property type="match status" value="1"/>
</dbReference>
<feature type="transmembrane region" description="Helical" evidence="8">
    <location>
        <begin position="20"/>
        <end position="42"/>
    </location>
</feature>
<dbReference type="Pfam" id="PF07690">
    <property type="entry name" value="MFS_1"/>
    <property type="match status" value="1"/>
</dbReference>
<evidence type="ECO:0000313" key="11">
    <source>
        <dbReference type="Proteomes" id="UP000292118"/>
    </source>
</evidence>
<sequence>MAEKPERGDDHLDPAVRRVVWTVLVGGMAVLFDTTIVAVGIRTLATELDVSLSTIQWVSTSYLLALGVAVPLVGWAQRVLGGRRLWMLALAVFLAGSILCSLSWDAGSLIAFRTVQGLGGGMLMPLMTTMVMQAARGQNLGKLAATIGLPIALGPIVGPVIGGLILHNLHWSWMFWVNVPFCVVGLVLAGRFLPRDAAPRMLPLDVVGLLLLAPGLVGLLFGLSNVSKDGGFGRTDVWLPAAAGVVLVSGFCLWALPRGRRALVDIRLLRHKPLWTSSALMFLSGFGLFGAMFLLPLYFLELRGHDVLGAALLLIPQGVGALLSRLVLSRFIDRVGPRWISLASFLVAALATVPFAVAGAQTSQWWLGGVLLVRGLGLGSALIPLMAHAFSGLAHDDVPDASIVSRLLQQLGGSFGTAVLATVLASGTTHAVTLADGAVAFDHAFWWAVGFTGLAVVLSFLLPAHRAQEPGATPEPPRTAARSLSRR</sequence>
<feature type="region of interest" description="Disordered" evidence="7">
    <location>
        <begin position="468"/>
        <end position="487"/>
    </location>
</feature>
<feature type="domain" description="Major facilitator superfamily (MFS) profile" evidence="9">
    <location>
        <begin position="19"/>
        <end position="467"/>
    </location>
</feature>
<dbReference type="AlphaFoldDB" id="A0A4P6F628"/>
<evidence type="ECO:0000256" key="1">
    <source>
        <dbReference type="ARBA" id="ARBA00004651"/>
    </source>
</evidence>
<keyword evidence="5 8" id="KW-1133">Transmembrane helix</keyword>
<evidence type="ECO:0000259" key="9">
    <source>
        <dbReference type="PROSITE" id="PS50850"/>
    </source>
</evidence>
<proteinExistence type="predicted"/>
<dbReference type="SUPFAM" id="SSF103473">
    <property type="entry name" value="MFS general substrate transporter"/>
    <property type="match status" value="1"/>
</dbReference>
<keyword evidence="2" id="KW-0813">Transport</keyword>
<organism evidence="10 11">
    <name type="scientific">Xylanimonas protaetiae</name>
    <dbReference type="NCBI Taxonomy" id="2509457"/>
    <lineage>
        <taxon>Bacteria</taxon>
        <taxon>Bacillati</taxon>
        <taxon>Actinomycetota</taxon>
        <taxon>Actinomycetes</taxon>
        <taxon>Micrococcales</taxon>
        <taxon>Promicromonosporaceae</taxon>
        <taxon>Xylanimonas</taxon>
    </lineage>
</organism>
<evidence type="ECO:0000256" key="5">
    <source>
        <dbReference type="ARBA" id="ARBA00022989"/>
    </source>
</evidence>
<protein>
    <submittedName>
        <fullName evidence="10">DHA2 family efflux MFS transporter permease subunit</fullName>
    </submittedName>
</protein>
<feature type="transmembrane region" description="Helical" evidence="8">
    <location>
        <begin position="54"/>
        <end position="73"/>
    </location>
</feature>
<dbReference type="PANTHER" id="PTHR42718">
    <property type="entry name" value="MAJOR FACILITATOR SUPERFAMILY MULTIDRUG TRANSPORTER MFSC"/>
    <property type="match status" value="1"/>
</dbReference>
<dbReference type="GO" id="GO:0005886">
    <property type="term" value="C:plasma membrane"/>
    <property type="evidence" value="ECO:0007669"/>
    <property type="project" value="UniProtKB-SubCell"/>
</dbReference>
<feature type="transmembrane region" description="Helical" evidence="8">
    <location>
        <begin position="85"/>
        <end position="104"/>
    </location>
</feature>
<feature type="transmembrane region" description="Helical" evidence="8">
    <location>
        <begin position="340"/>
        <end position="359"/>
    </location>
</feature>
<feature type="transmembrane region" description="Helical" evidence="8">
    <location>
        <begin position="411"/>
        <end position="432"/>
    </location>
</feature>
<dbReference type="NCBIfam" id="TIGR00711">
    <property type="entry name" value="efflux_EmrB"/>
    <property type="match status" value="1"/>
</dbReference>
<keyword evidence="3" id="KW-1003">Cell membrane</keyword>
<keyword evidence="6 8" id="KW-0472">Membrane</keyword>
<dbReference type="PRINTS" id="PR01036">
    <property type="entry name" value="TCRTETB"/>
</dbReference>
<dbReference type="CDD" id="cd17503">
    <property type="entry name" value="MFS_LmrB_MDR_like"/>
    <property type="match status" value="1"/>
</dbReference>
<feature type="transmembrane region" description="Helical" evidence="8">
    <location>
        <begin position="206"/>
        <end position="225"/>
    </location>
</feature>
<gene>
    <name evidence="10" type="ORF">ET471_15065</name>
</gene>
<dbReference type="EMBL" id="CP035493">
    <property type="protein sequence ID" value="QAY71192.1"/>
    <property type="molecule type" value="Genomic_DNA"/>
</dbReference>
<evidence type="ECO:0000256" key="3">
    <source>
        <dbReference type="ARBA" id="ARBA00022475"/>
    </source>
</evidence>
<feature type="transmembrane region" description="Helical" evidence="8">
    <location>
        <begin position="110"/>
        <end position="131"/>
    </location>
</feature>
<evidence type="ECO:0000256" key="8">
    <source>
        <dbReference type="SAM" id="Phobius"/>
    </source>
</evidence>
<dbReference type="OrthoDB" id="7375466at2"/>
<evidence type="ECO:0000313" key="10">
    <source>
        <dbReference type="EMBL" id="QAY71192.1"/>
    </source>
</evidence>
<reference evidence="10 11" key="1">
    <citation type="submission" date="2019-01" db="EMBL/GenBank/DDBJ databases">
        <title>Genome sequencing of strain FW10M-9.</title>
        <authorList>
            <person name="Heo J."/>
            <person name="Kim S.-J."/>
            <person name="Kim J.-S."/>
            <person name="Hong S.-B."/>
            <person name="Kwon S.-W."/>
        </authorList>
    </citation>
    <scope>NUCLEOTIDE SEQUENCE [LARGE SCALE GENOMIC DNA]</scope>
    <source>
        <strain evidence="10 11">FW10M-9</strain>
    </source>
</reference>
<dbReference type="InterPro" id="IPR036259">
    <property type="entry name" value="MFS_trans_sf"/>
</dbReference>
<dbReference type="Gene3D" id="1.20.1720.10">
    <property type="entry name" value="Multidrug resistance protein D"/>
    <property type="match status" value="1"/>
</dbReference>
<feature type="transmembrane region" description="Helical" evidence="8">
    <location>
        <begin position="237"/>
        <end position="256"/>
    </location>
</feature>
<dbReference type="InterPro" id="IPR020846">
    <property type="entry name" value="MFS_dom"/>
</dbReference>
<comment type="subcellular location">
    <subcellularLocation>
        <location evidence="1">Cell membrane</location>
        <topology evidence="1">Multi-pass membrane protein</topology>
    </subcellularLocation>
</comment>
<dbReference type="GO" id="GO:0022857">
    <property type="term" value="F:transmembrane transporter activity"/>
    <property type="evidence" value="ECO:0007669"/>
    <property type="project" value="InterPro"/>
</dbReference>
<feature type="transmembrane region" description="Helical" evidence="8">
    <location>
        <begin position="365"/>
        <end position="390"/>
    </location>
</feature>
<evidence type="ECO:0000256" key="7">
    <source>
        <dbReference type="SAM" id="MobiDB-lite"/>
    </source>
</evidence>
<keyword evidence="11" id="KW-1185">Reference proteome</keyword>
<name>A0A4P6F628_9MICO</name>
<feature type="transmembrane region" description="Helical" evidence="8">
    <location>
        <begin position="307"/>
        <end position="328"/>
    </location>
</feature>
<feature type="transmembrane region" description="Helical" evidence="8">
    <location>
        <begin position="444"/>
        <end position="462"/>
    </location>
</feature>
<feature type="transmembrane region" description="Helical" evidence="8">
    <location>
        <begin position="277"/>
        <end position="295"/>
    </location>
</feature>
<accession>A0A4P6F628</accession>
<feature type="transmembrane region" description="Helical" evidence="8">
    <location>
        <begin position="173"/>
        <end position="194"/>
    </location>
</feature>
<dbReference type="Proteomes" id="UP000292118">
    <property type="component" value="Chromosome"/>
</dbReference>
<dbReference type="KEGG" id="xya:ET471_15065"/>
<dbReference type="InterPro" id="IPR011701">
    <property type="entry name" value="MFS"/>
</dbReference>
<dbReference type="PANTHER" id="PTHR42718:SF46">
    <property type="entry name" value="BLR6921 PROTEIN"/>
    <property type="match status" value="1"/>
</dbReference>
<evidence type="ECO:0000256" key="4">
    <source>
        <dbReference type="ARBA" id="ARBA00022692"/>
    </source>
</evidence>
<feature type="transmembrane region" description="Helical" evidence="8">
    <location>
        <begin position="143"/>
        <end position="167"/>
    </location>
</feature>
<evidence type="ECO:0000256" key="6">
    <source>
        <dbReference type="ARBA" id="ARBA00023136"/>
    </source>
</evidence>
<evidence type="ECO:0000256" key="2">
    <source>
        <dbReference type="ARBA" id="ARBA00022448"/>
    </source>
</evidence>
<dbReference type="Gene3D" id="1.20.1250.20">
    <property type="entry name" value="MFS general substrate transporter like domains"/>
    <property type="match status" value="1"/>
</dbReference>
<dbReference type="InterPro" id="IPR004638">
    <property type="entry name" value="EmrB-like"/>
</dbReference>
<keyword evidence="4 8" id="KW-0812">Transmembrane</keyword>